<dbReference type="InterPro" id="IPR021508">
    <property type="entry name" value="Gp17-like"/>
</dbReference>
<dbReference type="InterPro" id="IPR053745">
    <property type="entry name" value="Viral_Tail_Comp_sf"/>
</dbReference>
<organism evidence="1 2">
    <name type="scientific">Cupriavidus phytorum</name>
    <dbReference type="NCBI Taxonomy" id="3024399"/>
    <lineage>
        <taxon>Bacteria</taxon>
        <taxon>Pseudomonadati</taxon>
        <taxon>Pseudomonadota</taxon>
        <taxon>Betaproteobacteria</taxon>
        <taxon>Burkholderiales</taxon>
        <taxon>Burkholderiaceae</taxon>
        <taxon>Cupriavidus</taxon>
    </lineage>
</organism>
<dbReference type="Gene3D" id="3.30.2000.30">
    <property type="match status" value="1"/>
</dbReference>
<dbReference type="AlphaFoldDB" id="A0A2W7PA01"/>
<sequence>MPNSAEAVVVAALAGIGVKVYPDVAPSGAAKPYVTYQAVGGQDVNDLSGPADLENQRMQINVWSATRAATVATMRSARAALVAAGALPIGAPVSDSEQDTQLYGSRLDFSIWFKP</sequence>
<protein>
    <submittedName>
        <fullName evidence="1">Uncharacterized protein DUF3168</fullName>
    </submittedName>
</protein>
<dbReference type="EMBL" id="QKZN01000002">
    <property type="protein sequence ID" value="PZX32056.1"/>
    <property type="molecule type" value="Genomic_DNA"/>
</dbReference>
<dbReference type="Proteomes" id="UP000249638">
    <property type="component" value="Unassembled WGS sequence"/>
</dbReference>
<comment type="caution">
    <text evidence="1">The sequence shown here is derived from an EMBL/GenBank/DDBJ whole genome shotgun (WGS) entry which is preliminary data.</text>
</comment>
<name>A0A2W7PA01_9BURK</name>
<keyword evidence="2" id="KW-1185">Reference proteome</keyword>
<gene>
    <name evidence="1" type="ORF">C7416_102216</name>
</gene>
<dbReference type="Pfam" id="PF11367">
    <property type="entry name" value="Tail_completion_gp17"/>
    <property type="match status" value="1"/>
</dbReference>
<evidence type="ECO:0000313" key="2">
    <source>
        <dbReference type="Proteomes" id="UP000249638"/>
    </source>
</evidence>
<accession>A0A2W7PA01</accession>
<reference evidence="1" key="1">
    <citation type="submission" date="2018-06" db="EMBL/GenBank/DDBJ databases">
        <title>Genomic Encyclopedia of Type Strains, Phase IV (KMG-V): Genome sequencing to study the core and pangenomes of soil and plant-associated prokaryotes.</title>
        <authorList>
            <person name="Whitman W."/>
        </authorList>
    </citation>
    <scope>NUCLEOTIDE SEQUENCE [LARGE SCALE GENOMIC DNA]</scope>
    <source>
        <strain evidence="1">MLR2-44</strain>
    </source>
</reference>
<proteinExistence type="predicted"/>
<evidence type="ECO:0000313" key="1">
    <source>
        <dbReference type="EMBL" id="PZX32056.1"/>
    </source>
</evidence>